<dbReference type="PANTHER" id="PTHR45339">
    <property type="entry name" value="HYBRID SIGNAL TRANSDUCTION HISTIDINE KINASE J"/>
    <property type="match status" value="1"/>
</dbReference>
<gene>
    <name evidence="5" type="ORF">FEV09_22635</name>
</gene>
<dbReference type="Gene3D" id="3.40.50.2300">
    <property type="match status" value="1"/>
</dbReference>
<dbReference type="AlphaFoldDB" id="A0A9X4MBB4"/>
<dbReference type="InterPro" id="IPR011006">
    <property type="entry name" value="CheY-like_superfamily"/>
</dbReference>
<evidence type="ECO:0000256" key="2">
    <source>
        <dbReference type="ARBA" id="ARBA00023012"/>
    </source>
</evidence>
<reference evidence="5" key="1">
    <citation type="submission" date="2019-05" db="EMBL/GenBank/DDBJ databases">
        <title>Whole genome sequencing of Pseudanabaena catenata USMAC16.</title>
        <authorList>
            <person name="Khan Z."/>
            <person name="Omar W.M."/>
            <person name="Convey P."/>
            <person name="Merican F."/>
            <person name="Najimudin N."/>
        </authorList>
    </citation>
    <scope>NUCLEOTIDE SEQUENCE</scope>
    <source>
        <strain evidence="5">USMAC16</strain>
    </source>
</reference>
<dbReference type="PROSITE" id="PS50110">
    <property type="entry name" value="RESPONSE_REGULATORY"/>
    <property type="match status" value="1"/>
</dbReference>
<dbReference type="SUPFAM" id="SSF52172">
    <property type="entry name" value="CheY-like"/>
    <property type="match status" value="1"/>
</dbReference>
<dbReference type="PANTHER" id="PTHR45339:SF1">
    <property type="entry name" value="HYBRID SIGNAL TRANSDUCTION HISTIDINE KINASE J"/>
    <property type="match status" value="1"/>
</dbReference>
<accession>A0A9X4MBB4</accession>
<dbReference type="Proteomes" id="UP001152872">
    <property type="component" value="Unassembled WGS sequence"/>
</dbReference>
<name>A0A9X4MBB4_9CYAN</name>
<evidence type="ECO:0000256" key="1">
    <source>
        <dbReference type="ARBA" id="ARBA00022553"/>
    </source>
</evidence>
<evidence type="ECO:0000256" key="3">
    <source>
        <dbReference type="PROSITE-ProRule" id="PRU00169"/>
    </source>
</evidence>
<feature type="domain" description="Response regulatory" evidence="4">
    <location>
        <begin position="29"/>
        <end position="145"/>
    </location>
</feature>
<dbReference type="SMART" id="SM00448">
    <property type="entry name" value="REC"/>
    <property type="match status" value="1"/>
</dbReference>
<dbReference type="EMBL" id="VBTY01000334">
    <property type="protein sequence ID" value="MDG3497333.1"/>
    <property type="molecule type" value="Genomic_DNA"/>
</dbReference>
<protein>
    <submittedName>
        <fullName evidence="5">Response regulator</fullName>
    </submittedName>
</protein>
<organism evidence="5 6">
    <name type="scientific">Pseudanabaena catenata USMAC16</name>
    <dbReference type="NCBI Taxonomy" id="1855837"/>
    <lineage>
        <taxon>Bacteria</taxon>
        <taxon>Bacillati</taxon>
        <taxon>Cyanobacteriota</taxon>
        <taxon>Cyanophyceae</taxon>
        <taxon>Pseudanabaenales</taxon>
        <taxon>Pseudanabaenaceae</taxon>
        <taxon>Pseudanabaena</taxon>
    </lineage>
</organism>
<evidence type="ECO:0000313" key="5">
    <source>
        <dbReference type="EMBL" id="MDG3497333.1"/>
    </source>
</evidence>
<evidence type="ECO:0000259" key="4">
    <source>
        <dbReference type="PROSITE" id="PS50110"/>
    </source>
</evidence>
<sequence length="149" mass="16372">MQRRKESLENLENNLLENGSEQDLLINPLILLADDNPINIETFANYLTSRGYRVILAANGQEAIDLAIAQKPNLVLMDIQMPVLDGIAAIEIIRANPFLKHIPIVALTALAMQGDREKCMAVGANEYLAKPVQLSHLTATIQRLLSSSA</sequence>
<feature type="modified residue" description="4-aspartylphosphate" evidence="3">
    <location>
        <position position="78"/>
    </location>
</feature>
<comment type="caution">
    <text evidence="5">The sequence shown here is derived from an EMBL/GenBank/DDBJ whole genome shotgun (WGS) entry which is preliminary data.</text>
</comment>
<keyword evidence="2" id="KW-0902">Two-component regulatory system</keyword>
<keyword evidence="1 3" id="KW-0597">Phosphoprotein</keyword>
<keyword evidence="6" id="KW-1185">Reference proteome</keyword>
<proteinExistence type="predicted"/>
<dbReference type="GO" id="GO:0000160">
    <property type="term" value="P:phosphorelay signal transduction system"/>
    <property type="evidence" value="ECO:0007669"/>
    <property type="project" value="UniProtKB-KW"/>
</dbReference>
<dbReference type="InterPro" id="IPR001789">
    <property type="entry name" value="Sig_transdc_resp-reg_receiver"/>
</dbReference>
<dbReference type="Pfam" id="PF00072">
    <property type="entry name" value="Response_reg"/>
    <property type="match status" value="1"/>
</dbReference>
<dbReference type="RefSeq" id="WP_009629557.1">
    <property type="nucleotide sequence ID" value="NZ_VBTY01000334.1"/>
</dbReference>
<evidence type="ECO:0000313" key="6">
    <source>
        <dbReference type="Proteomes" id="UP001152872"/>
    </source>
</evidence>